<gene>
    <name evidence="1" type="ORF">O6H91_06G000800</name>
</gene>
<dbReference type="Proteomes" id="UP001162992">
    <property type="component" value="Chromosome 6"/>
</dbReference>
<name>A0ACC2DA37_DIPCM</name>
<proteinExistence type="predicted"/>
<keyword evidence="2" id="KW-1185">Reference proteome</keyword>
<accession>A0ACC2DA37</accession>
<reference evidence="2" key="1">
    <citation type="journal article" date="2024" name="Proc. Natl. Acad. Sci. U.S.A.">
        <title>Extraordinary preservation of gene collinearity over three hundred million years revealed in homosporous lycophytes.</title>
        <authorList>
            <person name="Li C."/>
            <person name="Wickell D."/>
            <person name="Kuo L.Y."/>
            <person name="Chen X."/>
            <person name="Nie B."/>
            <person name="Liao X."/>
            <person name="Peng D."/>
            <person name="Ji J."/>
            <person name="Jenkins J."/>
            <person name="Williams M."/>
            <person name="Shu S."/>
            <person name="Plott C."/>
            <person name="Barry K."/>
            <person name="Rajasekar S."/>
            <person name="Grimwood J."/>
            <person name="Han X."/>
            <person name="Sun S."/>
            <person name="Hou Z."/>
            <person name="He W."/>
            <person name="Dai G."/>
            <person name="Sun C."/>
            <person name="Schmutz J."/>
            <person name="Leebens-Mack J.H."/>
            <person name="Li F.W."/>
            <person name="Wang L."/>
        </authorList>
    </citation>
    <scope>NUCLEOTIDE SEQUENCE [LARGE SCALE GENOMIC DNA]</scope>
    <source>
        <strain evidence="2">cv. PW_Plant_1</strain>
    </source>
</reference>
<dbReference type="EMBL" id="CM055097">
    <property type="protein sequence ID" value="KAJ7551146.1"/>
    <property type="molecule type" value="Genomic_DNA"/>
</dbReference>
<comment type="caution">
    <text evidence="1">The sequence shown here is derived from an EMBL/GenBank/DDBJ whole genome shotgun (WGS) entry which is preliminary data.</text>
</comment>
<protein>
    <submittedName>
        <fullName evidence="1">Uncharacterized protein</fullName>
    </submittedName>
</protein>
<evidence type="ECO:0000313" key="2">
    <source>
        <dbReference type="Proteomes" id="UP001162992"/>
    </source>
</evidence>
<organism evidence="1 2">
    <name type="scientific">Diphasiastrum complanatum</name>
    <name type="common">Issler's clubmoss</name>
    <name type="synonym">Lycopodium complanatum</name>
    <dbReference type="NCBI Taxonomy" id="34168"/>
    <lineage>
        <taxon>Eukaryota</taxon>
        <taxon>Viridiplantae</taxon>
        <taxon>Streptophyta</taxon>
        <taxon>Embryophyta</taxon>
        <taxon>Tracheophyta</taxon>
        <taxon>Lycopodiopsida</taxon>
        <taxon>Lycopodiales</taxon>
        <taxon>Lycopodiaceae</taxon>
        <taxon>Lycopodioideae</taxon>
        <taxon>Diphasiastrum</taxon>
    </lineage>
</organism>
<sequence>MATISPLPGRLAGKVAIITGSTQGIGLGIAERLGSEGASVVISSRKQKNVDEALEKLQSSGIDALGLVCHVSDSAQRKNLIKSTVEKYGSIDILISNAAVNPSVDPILKMSEAAIDKMWEVNVKASILIIREAAPYLSDGASIVLISSVVAYHPQFDIAMYGVTKTALLGLTKALAAELAPKVRVNCVAPGFVPTQFASYLVGEEEKRKQMEAKTLLGRLGTTSDIAAVVAFLASPDASYVTGENIVVSGGVTSRL</sequence>
<evidence type="ECO:0000313" key="1">
    <source>
        <dbReference type="EMBL" id="KAJ7551146.1"/>
    </source>
</evidence>